<dbReference type="Pfam" id="PF19562">
    <property type="entry name" value="DUF6084"/>
    <property type="match status" value="1"/>
</dbReference>
<name>Q7WXQ0_CUPNH</name>
<dbReference type="InterPro" id="IPR045730">
    <property type="entry name" value="DUF6084"/>
</dbReference>
<evidence type="ECO:0000313" key="3">
    <source>
        <dbReference type="Proteomes" id="UP000008210"/>
    </source>
</evidence>
<dbReference type="EMBL" id="AY305378">
    <property type="protein sequence ID" value="AAP85821.1"/>
    <property type="molecule type" value="Genomic_DNA"/>
</dbReference>
<protein>
    <submittedName>
        <fullName evidence="1">Uncharacterized protein</fullName>
    </submittedName>
</protein>
<sequence>MPDLTFSISAAEVAPFAAVPLLLFKLQIANAPAGEEIASITLQCQIQIEATRRRYAPAEHDGLQDLFGVPQRWTQTLRTMLWTHATVIVPAFSGTCVIDLLVPCSFDFNIAATKYCHALQDGEIPLMLQFSGTVFYRNADDALQAAPVPWHKEAAFRLPVAVWHDMMARYYPNGAWLCLQREVFDRLGRYKAQQGLATWERALDALLDGAEEKAS</sequence>
<evidence type="ECO:0000313" key="1">
    <source>
        <dbReference type="EMBL" id="AAP85821.1"/>
    </source>
</evidence>
<dbReference type="HOGENOM" id="CLU_1155880_0_0_4"/>
<dbReference type="Proteomes" id="UP000296079">
    <property type="component" value="Plasmid pHG1"/>
</dbReference>
<dbReference type="EMBL" id="CP039289">
    <property type="protein sequence ID" value="QCC05336.1"/>
    <property type="molecule type" value="Genomic_DNA"/>
</dbReference>
<dbReference type="KEGG" id="reh:PHG068"/>
<evidence type="ECO:0000313" key="2">
    <source>
        <dbReference type="EMBL" id="QCC05336.1"/>
    </source>
</evidence>
<keyword evidence="3" id="KW-1185">Reference proteome</keyword>
<dbReference type="RefSeq" id="WP_011153990.1">
    <property type="nucleotide sequence ID" value="NC_005241.1"/>
</dbReference>
<dbReference type="AlphaFoldDB" id="Q7WXQ0"/>
<keyword evidence="1" id="KW-0614">Plasmid</keyword>
<evidence type="ECO:0000313" key="4">
    <source>
        <dbReference type="Proteomes" id="UP000296079"/>
    </source>
</evidence>
<dbReference type="eggNOG" id="ENOG5030M2D">
    <property type="taxonomic scope" value="Bacteria"/>
</dbReference>
<geneLocation type="plasmid" evidence="2">
    <name>pHG1</name>
</geneLocation>
<gene>
    <name evidence="1" type="ordered locus">PHG068</name>
    <name evidence="2" type="ORF">E6A55_32515</name>
</gene>
<dbReference type="PATRIC" id="fig|381666.6.peg.48"/>
<geneLocation type="plasmid" evidence="4">
    <name>phg1</name>
</geneLocation>
<reference evidence="1 3" key="1">
    <citation type="journal article" date="2003" name="J. Mol. Biol.">
        <title>Complete nucleotide sequence of pHG1: a Ralstonia eutropha H16 megaplasmid encoding key enzymes of H(2)-based lithoautotrophy and anaerobiosis.</title>
        <authorList>
            <person name="Schwartz E."/>
            <person name="Henne A."/>
            <person name="Cramm R."/>
            <person name="Eitinger T."/>
            <person name="Friedrich B."/>
            <person name="Gottschalk G."/>
        </authorList>
    </citation>
    <scope>NUCLEOTIDE SEQUENCE [LARGE SCALE GENOMIC DNA]</scope>
    <source>
        <strain evidence="3">ATCC 17699 / DSM 428 / KCTC 22496 / NCIMB 10442 / H16 / Stanier 337</strain>
        <strain evidence="1">H16</strain>
        <plasmid evidence="1 3">megaplasmid pHG1</plasmid>
    </source>
</reference>
<reference evidence="2 4" key="2">
    <citation type="submission" date="2019-04" db="EMBL/GenBank/DDBJ databases">
        <title>Long-read de novo sequencing of Cupriavidus necator H16.</title>
        <authorList>
            <person name="Little G.T."/>
            <person name="Ehsaan M."/>
            <person name="Arenas-Lopez C."/>
            <person name="Jawed K."/>
            <person name="Winzer K."/>
            <person name="Kovacs K."/>
            <person name="Malys N."/>
            <person name="Minton N.P."/>
        </authorList>
    </citation>
    <scope>NUCLEOTIDE SEQUENCE [LARGE SCALE GENOMIC DNA]</scope>
    <source>
        <strain evidence="2 4">H16</strain>
        <plasmid evidence="4">phg1</plasmid>
        <plasmid evidence="2">pHG1</plasmid>
    </source>
</reference>
<organism evidence="1 3">
    <name type="scientific">Cupriavidus necator (strain ATCC 17699 / DSM 428 / KCTC 22496 / NCIMB 10442 / H16 / Stanier 337)</name>
    <name type="common">Ralstonia eutropha</name>
    <dbReference type="NCBI Taxonomy" id="381666"/>
    <lineage>
        <taxon>Bacteria</taxon>
        <taxon>Pseudomonadati</taxon>
        <taxon>Pseudomonadota</taxon>
        <taxon>Betaproteobacteria</taxon>
        <taxon>Burkholderiales</taxon>
        <taxon>Burkholderiaceae</taxon>
        <taxon>Cupriavidus</taxon>
    </lineage>
</organism>
<accession>Q7WXQ0</accession>
<geneLocation type="plasmid" evidence="1 3">
    <name>megaplasmid pHG1</name>
</geneLocation>
<dbReference type="Proteomes" id="UP000008210">
    <property type="component" value="Plasmid megaplasmid pHG1"/>
</dbReference>
<proteinExistence type="predicted"/>
<dbReference type="OrthoDB" id="115056at2"/>